<organism evidence="2 3">
    <name type="scientific">Clostridium beijerinckii</name>
    <name type="common">Clostridium MP</name>
    <dbReference type="NCBI Taxonomy" id="1520"/>
    <lineage>
        <taxon>Bacteria</taxon>
        <taxon>Bacillati</taxon>
        <taxon>Bacillota</taxon>
        <taxon>Clostridia</taxon>
        <taxon>Eubacteriales</taxon>
        <taxon>Clostridiaceae</taxon>
        <taxon>Clostridium</taxon>
    </lineage>
</organism>
<accession>A0A0B5QF92</accession>
<feature type="chain" id="PRO_5002119644" evidence="1">
    <location>
        <begin position="26"/>
        <end position="107"/>
    </location>
</feature>
<proteinExistence type="predicted"/>
<feature type="signal peptide" evidence="1">
    <location>
        <begin position="1"/>
        <end position="25"/>
    </location>
</feature>
<name>A0A0B5QF92_CLOBE</name>
<keyword evidence="1" id="KW-0732">Signal</keyword>
<sequence>MKKFIIIFSVFLFMSLSMDIKSAYADPNPKTLTEGFYRVKDIGLMPNTTYKVRNTSPTGRSVIIIFDSNQQMQEFLRLEPNSPDYLVKPLEFGSIIIIIGGGNITFS</sequence>
<evidence type="ECO:0000313" key="2">
    <source>
        <dbReference type="EMBL" id="AJH00985.1"/>
    </source>
</evidence>
<dbReference type="Proteomes" id="UP000031866">
    <property type="component" value="Chromosome"/>
</dbReference>
<evidence type="ECO:0000313" key="3">
    <source>
        <dbReference type="Proteomes" id="UP000031866"/>
    </source>
</evidence>
<dbReference type="EMBL" id="CP010086">
    <property type="protein sequence ID" value="AJH00985.1"/>
    <property type="molecule type" value="Genomic_DNA"/>
</dbReference>
<dbReference type="RefSeq" id="WP_041899027.1">
    <property type="nucleotide sequence ID" value="NZ_CP010086.2"/>
</dbReference>
<dbReference type="AlphaFoldDB" id="A0A0B5QF92"/>
<gene>
    <name evidence="2" type="ORF">LF65_04445</name>
</gene>
<reference evidence="3" key="1">
    <citation type="submission" date="2014-12" db="EMBL/GenBank/DDBJ databases">
        <title>Genome sequence of Clostridium beijerinckii strain 59B.</title>
        <authorList>
            <person name="Little G.T."/>
            <person name="Minton N.P."/>
        </authorList>
    </citation>
    <scope>NUCLEOTIDE SEQUENCE [LARGE SCALE GENOMIC DNA]</scope>
    <source>
        <strain evidence="3">59B</strain>
    </source>
</reference>
<protein>
    <submittedName>
        <fullName evidence="2">Uncharacterized protein</fullName>
    </submittedName>
</protein>
<dbReference type="KEGG" id="cbei:LF65_04445"/>
<dbReference type="OrthoDB" id="1936727at2"/>
<evidence type="ECO:0000256" key="1">
    <source>
        <dbReference type="SAM" id="SignalP"/>
    </source>
</evidence>